<evidence type="ECO:0000313" key="17">
    <source>
        <dbReference type="EMBL" id="EDO45685.1"/>
    </source>
</evidence>
<reference evidence="17 18" key="1">
    <citation type="journal article" date="2007" name="Science">
        <title>Sea anemone genome reveals ancestral eumetazoan gene repertoire and genomic organization.</title>
        <authorList>
            <person name="Putnam N.H."/>
            <person name="Srivastava M."/>
            <person name="Hellsten U."/>
            <person name="Dirks B."/>
            <person name="Chapman J."/>
            <person name="Salamov A."/>
            <person name="Terry A."/>
            <person name="Shapiro H."/>
            <person name="Lindquist E."/>
            <person name="Kapitonov V.V."/>
            <person name="Jurka J."/>
            <person name="Genikhovich G."/>
            <person name="Grigoriev I.V."/>
            <person name="Lucas S.M."/>
            <person name="Steele R.E."/>
            <person name="Finnerty J.R."/>
            <person name="Technau U."/>
            <person name="Martindale M.Q."/>
            <person name="Rokhsar D.S."/>
        </authorList>
    </citation>
    <scope>NUCLEOTIDE SEQUENCE [LARGE SCALE GENOMIC DNA]</scope>
    <source>
        <strain evidence="18">CH2 X CH6</strain>
    </source>
</reference>
<keyword evidence="11" id="KW-0325">Glycoprotein</keyword>
<evidence type="ECO:0000259" key="15">
    <source>
        <dbReference type="PROSITE" id="PS51670"/>
    </source>
</evidence>
<dbReference type="Gene3D" id="3.40.390.10">
    <property type="entry name" value="Collagenase (Catalytic Domain)"/>
    <property type="match status" value="1"/>
</dbReference>
<dbReference type="InterPro" id="IPR006026">
    <property type="entry name" value="Peptidase_Metallo"/>
</dbReference>
<feature type="binding site" evidence="13">
    <location>
        <position position="131"/>
    </location>
    <ligand>
        <name>Zn(2+)</name>
        <dbReference type="ChEBI" id="CHEBI:29105"/>
        <note>catalytic</note>
    </ligand>
</feature>
<feature type="disulfide bond" evidence="12">
    <location>
        <begin position="223"/>
        <end position="257"/>
    </location>
</feature>
<dbReference type="PANTHER" id="PTHR10127:SF780">
    <property type="entry name" value="METALLOENDOPEPTIDASE"/>
    <property type="match status" value="1"/>
</dbReference>
<dbReference type="SMART" id="SM00235">
    <property type="entry name" value="ZnMc"/>
    <property type="match status" value="1"/>
</dbReference>
<dbReference type="GO" id="GO:0006508">
    <property type="term" value="P:proteolysis"/>
    <property type="evidence" value="ECO:0007669"/>
    <property type="project" value="UniProtKB-KW"/>
</dbReference>
<dbReference type="InterPro" id="IPR001506">
    <property type="entry name" value="Peptidase_M12A"/>
</dbReference>
<evidence type="ECO:0000256" key="6">
    <source>
        <dbReference type="ARBA" id="ARBA00022801"/>
    </source>
</evidence>
<accession>A7RS52</accession>
<dbReference type="GO" id="GO:0005615">
    <property type="term" value="C:extracellular space"/>
    <property type="evidence" value="ECO:0000318"/>
    <property type="project" value="GO_Central"/>
</dbReference>
<dbReference type="GO" id="GO:0004222">
    <property type="term" value="F:metalloendopeptidase activity"/>
    <property type="evidence" value="ECO:0000318"/>
    <property type="project" value="GO_Central"/>
</dbReference>
<evidence type="ECO:0000256" key="11">
    <source>
        <dbReference type="ARBA" id="ARBA00023180"/>
    </source>
</evidence>
<dbReference type="FunFam" id="3.40.390.10:FF:000015">
    <property type="entry name" value="Meprin A subunit"/>
    <property type="match status" value="1"/>
</dbReference>
<feature type="binding site" evidence="13">
    <location>
        <position position="121"/>
    </location>
    <ligand>
        <name>Zn(2+)</name>
        <dbReference type="ChEBI" id="CHEBI:29105"/>
        <note>catalytic</note>
    </ligand>
</feature>
<dbReference type="PROSITE" id="PS51670">
    <property type="entry name" value="SHKT"/>
    <property type="match status" value="1"/>
</dbReference>
<evidence type="ECO:0000256" key="13">
    <source>
        <dbReference type="PROSITE-ProRule" id="PRU01211"/>
    </source>
</evidence>
<dbReference type="EC" id="3.4.24.-" evidence="14"/>
<evidence type="ECO:0000256" key="5">
    <source>
        <dbReference type="ARBA" id="ARBA00022729"/>
    </source>
</evidence>
<comment type="function">
    <text evidence="1">Metalloprotease.</text>
</comment>
<dbReference type="InterPro" id="IPR034035">
    <property type="entry name" value="Astacin-like_dom"/>
</dbReference>
<evidence type="ECO:0000256" key="4">
    <source>
        <dbReference type="ARBA" id="ARBA00022723"/>
    </source>
</evidence>
<proteinExistence type="predicted"/>
<dbReference type="CDD" id="cd04280">
    <property type="entry name" value="ZnMc_astacin_like"/>
    <property type="match status" value="1"/>
</dbReference>
<dbReference type="EMBL" id="DS469533">
    <property type="protein sequence ID" value="EDO45685.1"/>
    <property type="molecule type" value="Genomic_DNA"/>
</dbReference>
<keyword evidence="9" id="KW-0865">Zymogen</keyword>
<comment type="caution">
    <text evidence="12">Lacks conserved residue(s) required for the propagation of feature annotation.</text>
</comment>
<evidence type="ECO:0000256" key="9">
    <source>
        <dbReference type="ARBA" id="ARBA00023145"/>
    </source>
</evidence>
<dbReference type="HOGENOM" id="CLU_017286_0_3_1"/>
<dbReference type="PRINTS" id="PR00480">
    <property type="entry name" value="ASTACIN"/>
</dbReference>
<evidence type="ECO:0000256" key="7">
    <source>
        <dbReference type="ARBA" id="ARBA00022833"/>
    </source>
</evidence>
<dbReference type="PhylomeDB" id="A7RS52"/>
<dbReference type="SUPFAM" id="SSF55486">
    <property type="entry name" value="Metalloproteases ('zincins'), catalytic domain"/>
    <property type="match status" value="1"/>
</dbReference>
<comment type="cofactor">
    <cofactor evidence="13 14">
        <name>Zn(2+)</name>
        <dbReference type="ChEBI" id="CHEBI:29105"/>
    </cofactor>
    <text evidence="13 14">Binds 1 zinc ion per subunit.</text>
</comment>
<keyword evidence="10 12" id="KW-1015">Disulfide bond</keyword>
<keyword evidence="8 13" id="KW-0482">Metalloprotease</keyword>
<evidence type="ECO:0000256" key="10">
    <source>
        <dbReference type="ARBA" id="ARBA00023157"/>
    </source>
</evidence>
<dbReference type="InterPro" id="IPR003582">
    <property type="entry name" value="ShKT_dom"/>
</dbReference>
<organism evidence="17 18">
    <name type="scientific">Nematostella vectensis</name>
    <name type="common">Starlet sea anemone</name>
    <dbReference type="NCBI Taxonomy" id="45351"/>
    <lineage>
        <taxon>Eukaryota</taxon>
        <taxon>Metazoa</taxon>
        <taxon>Cnidaria</taxon>
        <taxon>Anthozoa</taxon>
        <taxon>Hexacorallia</taxon>
        <taxon>Actiniaria</taxon>
        <taxon>Edwardsiidae</taxon>
        <taxon>Nematostella</taxon>
    </lineage>
</organism>
<dbReference type="AlphaFoldDB" id="A7RS52"/>
<keyword evidence="6 13" id="KW-0378">Hydrolase</keyword>
<keyword evidence="3 13" id="KW-0645">Protease</keyword>
<dbReference type="OMA" id="HIMDNTC"/>
<evidence type="ECO:0000256" key="3">
    <source>
        <dbReference type="ARBA" id="ARBA00022670"/>
    </source>
</evidence>
<evidence type="ECO:0000256" key="1">
    <source>
        <dbReference type="ARBA" id="ARBA00002657"/>
    </source>
</evidence>
<name>A7RS52_NEMVE</name>
<dbReference type="PROSITE" id="PS51864">
    <property type="entry name" value="ASTACIN"/>
    <property type="match status" value="1"/>
</dbReference>
<dbReference type="GO" id="GO:0090729">
    <property type="term" value="F:toxin activity"/>
    <property type="evidence" value="ECO:0007669"/>
    <property type="project" value="UniProtKB-KW"/>
</dbReference>
<evidence type="ECO:0000313" key="18">
    <source>
        <dbReference type="Proteomes" id="UP000001593"/>
    </source>
</evidence>
<sequence>NEGGPDLFEGDIKLDPAQRWALLDGMGLDETGLRGSMIGNQWPGGLVPYTIDASLGRLSVIMEGMREWSSKTCIKFKKRTNERGYINFKSGFGCFSNLGHLGIKQDIVLGQGCWKTGIVAHEIAHALGFLHEQSRPDRDQYVTIVWNNIADGKIDQFKIYGSIDSLGTPYDYGSVMHYAPRAFTKNGQPTIVPKQSGVSMFVLCALVGKNESLKFNFAFSADCFDKHHSCSDLLKYCKAAHMAKWLKTNCKKTCGHC</sequence>
<dbReference type="Pfam" id="PF01549">
    <property type="entry name" value="ShK"/>
    <property type="match status" value="1"/>
</dbReference>
<keyword evidence="18" id="KW-1185">Reference proteome</keyword>
<dbReference type="GO" id="GO:0008270">
    <property type="term" value="F:zinc ion binding"/>
    <property type="evidence" value="ECO:0007669"/>
    <property type="project" value="UniProtKB-UniRule"/>
</dbReference>
<dbReference type="InParanoid" id="A7RS52"/>
<evidence type="ECO:0000256" key="8">
    <source>
        <dbReference type="ARBA" id="ARBA00023049"/>
    </source>
</evidence>
<keyword evidence="5" id="KW-0732">Signal</keyword>
<evidence type="ECO:0000256" key="12">
    <source>
        <dbReference type="PROSITE-ProRule" id="PRU01005"/>
    </source>
</evidence>
<feature type="non-terminal residue" evidence="17">
    <location>
        <position position="1"/>
    </location>
</feature>
<feature type="domain" description="ShKT" evidence="15">
    <location>
        <begin position="223"/>
        <end position="257"/>
    </location>
</feature>
<keyword evidence="4 13" id="KW-0479">Metal-binding</keyword>
<feature type="domain" description="Peptidase M12A" evidence="16">
    <location>
        <begin position="31"/>
        <end position="224"/>
    </location>
</feature>
<gene>
    <name evidence="17" type="ORF">NEMVEDRAFT_v1g91515</name>
</gene>
<keyword evidence="7 13" id="KW-0862">Zinc</keyword>
<dbReference type="InterPro" id="IPR024079">
    <property type="entry name" value="MetalloPept_cat_dom_sf"/>
</dbReference>
<evidence type="ECO:0000256" key="14">
    <source>
        <dbReference type="RuleBase" id="RU361183"/>
    </source>
</evidence>
<dbReference type="Proteomes" id="UP000001593">
    <property type="component" value="Unassembled WGS sequence"/>
</dbReference>
<keyword evidence="2" id="KW-0800">Toxin</keyword>
<dbReference type="Pfam" id="PF01400">
    <property type="entry name" value="Astacin"/>
    <property type="match status" value="1"/>
</dbReference>
<evidence type="ECO:0000256" key="2">
    <source>
        <dbReference type="ARBA" id="ARBA00022656"/>
    </source>
</evidence>
<feature type="active site" evidence="13">
    <location>
        <position position="122"/>
    </location>
</feature>
<dbReference type="PANTHER" id="PTHR10127">
    <property type="entry name" value="DISCOIDIN, CUB, EGF, LAMININ , AND ZINC METALLOPROTEASE DOMAIN CONTAINING"/>
    <property type="match status" value="1"/>
</dbReference>
<evidence type="ECO:0000259" key="16">
    <source>
        <dbReference type="PROSITE" id="PS51864"/>
    </source>
</evidence>
<protein>
    <recommendedName>
        <fullName evidence="14">Metalloendopeptidase</fullName>
        <ecNumber evidence="14">3.4.24.-</ecNumber>
    </recommendedName>
</protein>
<dbReference type="Gene3D" id="1.10.10.1940">
    <property type="match status" value="1"/>
</dbReference>
<feature type="binding site" evidence="13">
    <location>
        <position position="125"/>
    </location>
    <ligand>
        <name>Zn(2+)</name>
        <dbReference type="ChEBI" id="CHEBI:29105"/>
        <note>catalytic</note>
    </ligand>
</feature>
<dbReference type="eggNOG" id="KOG3714">
    <property type="taxonomic scope" value="Eukaryota"/>
</dbReference>